<dbReference type="InterPro" id="IPR002323">
    <property type="entry name" value="Cyt_CIE"/>
</dbReference>
<evidence type="ECO:0000256" key="3">
    <source>
        <dbReference type="ARBA" id="ARBA00022723"/>
    </source>
</evidence>
<dbReference type="Pfam" id="PF13442">
    <property type="entry name" value="Cytochrome_CBB3"/>
    <property type="match status" value="1"/>
</dbReference>
<feature type="compositionally biased region" description="Low complexity" evidence="7">
    <location>
        <begin position="31"/>
        <end position="70"/>
    </location>
</feature>
<accession>A0AA95HBI4</accession>
<evidence type="ECO:0000256" key="1">
    <source>
        <dbReference type="ARBA" id="ARBA00022448"/>
    </source>
</evidence>
<dbReference type="AlphaFoldDB" id="A0AA95HBI4"/>
<gene>
    <name evidence="10" type="ORF">QJT81_14660</name>
</gene>
<dbReference type="EMBL" id="CP124756">
    <property type="protein sequence ID" value="WGZ93055.1"/>
    <property type="molecule type" value="Genomic_DNA"/>
</dbReference>
<evidence type="ECO:0000256" key="2">
    <source>
        <dbReference type="ARBA" id="ARBA00022617"/>
    </source>
</evidence>
<evidence type="ECO:0000259" key="9">
    <source>
        <dbReference type="PROSITE" id="PS51007"/>
    </source>
</evidence>
<keyword evidence="4" id="KW-0249">Electron transport</keyword>
<dbReference type="KEGG" id="tput:QJT81_14660"/>
<evidence type="ECO:0000256" key="5">
    <source>
        <dbReference type="ARBA" id="ARBA00023004"/>
    </source>
</evidence>
<organism evidence="10">
    <name type="scientific">Candidatus Thiothrix putei</name>
    <dbReference type="NCBI Taxonomy" id="3080811"/>
    <lineage>
        <taxon>Bacteria</taxon>
        <taxon>Pseudomonadati</taxon>
        <taxon>Pseudomonadota</taxon>
        <taxon>Gammaproteobacteria</taxon>
        <taxon>Thiotrichales</taxon>
        <taxon>Thiotrichaceae</taxon>
        <taxon>Thiothrix</taxon>
    </lineage>
</organism>
<dbReference type="InterPro" id="IPR009056">
    <property type="entry name" value="Cyt_c-like_dom"/>
</dbReference>
<keyword evidence="1" id="KW-0813">Transport</keyword>
<dbReference type="GO" id="GO:0020037">
    <property type="term" value="F:heme binding"/>
    <property type="evidence" value="ECO:0007669"/>
    <property type="project" value="InterPro"/>
</dbReference>
<dbReference type="InterPro" id="IPR036909">
    <property type="entry name" value="Cyt_c-like_dom_sf"/>
</dbReference>
<keyword evidence="3 6" id="KW-0479">Metal-binding</keyword>
<feature type="region of interest" description="Disordered" evidence="7">
    <location>
        <begin position="28"/>
        <end position="70"/>
    </location>
</feature>
<dbReference type="PANTHER" id="PTHR40942">
    <property type="match status" value="1"/>
</dbReference>
<dbReference type="PANTHER" id="PTHR40942:SF2">
    <property type="entry name" value="CYTOCHROME-RELATED"/>
    <property type="match status" value="1"/>
</dbReference>
<protein>
    <submittedName>
        <fullName evidence="10">C-type cytochrome</fullName>
    </submittedName>
</protein>
<feature type="chain" id="PRO_5041681238" evidence="8">
    <location>
        <begin position="20"/>
        <end position="229"/>
    </location>
</feature>
<evidence type="ECO:0000256" key="7">
    <source>
        <dbReference type="SAM" id="MobiDB-lite"/>
    </source>
</evidence>
<proteinExistence type="predicted"/>
<dbReference type="GO" id="GO:0009055">
    <property type="term" value="F:electron transfer activity"/>
    <property type="evidence" value="ECO:0007669"/>
    <property type="project" value="InterPro"/>
</dbReference>
<evidence type="ECO:0000313" key="10">
    <source>
        <dbReference type="EMBL" id="WGZ93055.1"/>
    </source>
</evidence>
<keyword evidence="5 6" id="KW-0408">Iron</keyword>
<dbReference type="GO" id="GO:0005506">
    <property type="term" value="F:iron ion binding"/>
    <property type="evidence" value="ECO:0007669"/>
    <property type="project" value="InterPro"/>
</dbReference>
<evidence type="ECO:0000256" key="4">
    <source>
        <dbReference type="ARBA" id="ARBA00022982"/>
    </source>
</evidence>
<dbReference type="PROSITE" id="PS51007">
    <property type="entry name" value="CYTC"/>
    <property type="match status" value="1"/>
</dbReference>
<reference evidence="10" key="2">
    <citation type="submission" date="2023-04" db="EMBL/GenBank/DDBJ databases">
        <authorList>
            <person name="Beletskiy A.V."/>
            <person name="Mardanov A.V."/>
            <person name="Ravin N.V."/>
        </authorList>
    </citation>
    <scope>NUCLEOTIDE SEQUENCE</scope>
    <source>
        <strain evidence="10">GKL-02</strain>
    </source>
</reference>
<keyword evidence="2 6" id="KW-0349">Heme</keyword>
<dbReference type="Gene3D" id="1.10.760.10">
    <property type="entry name" value="Cytochrome c-like domain"/>
    <property type="match status" value="1"/>
</dbReference>
<name>A0AA95HBI4_9GAMM</name>
<sequence length="229" mass="22213">MKKITISISALFLALGVLSGCGEKKEEAPKAEAPAAEQKTVEQAAQTAPVAEPAQAAAPAPAAEPAASNNPMTAMTDAAKAAGDAVSQAADATTQAVGDAAKAAGDAATQAADATTQAVGDAAKAAGDAATQATDATAKAATDAVAAAGTVDGEKVYKGLCFSCHDMGVAGSPKLGDKAAWGPRIATGMDALYTTSLNGKGAMPAKGGNPALSDAEVKAAVDWMVAQAK</sequence>
<evidence type="ECO:0000256" key="8">
    <source>
        <dbReference type="SAM" id="SignalP"/>
    </source>
</evidence>
<dbReference type="PRINTS" id="PR00607">
    <property type="entry name" value="CYTCHROMECIE"/>
</dbReference>
<dbReference type="PROSITE" id="PS51257">
    <property type="entry name" value="PROKAR_LIPOPROTEIN"/>
    <property type="match status" value="1"/>
</dbReference>
<feature type="signal peptide" evidence="8">
    <location>
        <begin position="1"/>
        <end position="19"/>
    </location>
</feature>
<reference evidence="10" key="1">
    <citation type="journal article" date="2023" name="Int. J. Mol. Sci.">
        <title>Metagenomics Revealed a New Genus 'Candidatus Thiocaldithrix dubininis' gen. nov., sp. nov. and a New Species 'Candidatus Thiothrix putei' sp. nov. in the Family Thiotrichaceae, Some Members of Which Have Traits of Both Na+- and H+-Motive Energetics.</title>
        <authorList>
            <person name="Ravin N.V."/>
            <person name="Muntyan M.S."/>
            <person name="Smolyakov D.D."/>
            <person name="Rudenko T.S."/>
            <person name="Beletsky A.V."/>
            <person name="Mardanov A.V."/>
            <person name="Grabovich M.Y."/>
        </authorList>
    </citation>
    <scope>NUCLEOTIDE SEQUENCE</scope>
    <source>
        <strain evidence="10">GKL-02</strain>
    </source>
</reference>
<evidence type="ECO:0000256" key="6">
    <source>
        <dbReference type="PROSITE-ProRule" id="PRU00433"/>
    </source>
</evidence>
<dbReference type="SUPFAM" id="SSF46626">
    <property type="entry name" value="Cytochrome c"/>
    <property type="match status" value="1"/>
</dbReference>
<keyword evidence="8" id="KW-0732">Signal</keyword>
<dbReference type="Proteomes" id="UP001301326">
    <property type="component" value="Chromosome"/>
</dbReference>
<feature type="domain" description="Cytochrome c" evidence="9">
    <location>
        <begin position="148"/>
        <end position="228"/>
    </location>
</feature>